<keyword evidence="2" id="KW-0472">Membrane</keyword>
<dbReference type="InterPro" id="IPR053894">
    <property type="entry name" value="OAF_N"/>
</dbReference>
<organism evidence="5 6">
    <name type="scientific">Cephus cinctus</name>
    <name type="common">Wheat stem sawfly</name>
    <dbReference type="NCBI Taxonomy" id="211228"/>
    <lineage>
        <taxon>Eukaryota</taxon>
        <taxon>Metazoa</taxon>
        <taxon>Ecdysozoa</taxon>
        <taxon>Arthropoda</taxon>
        <taxon>Hexapoda</taxon>
        <taxon>Insecta</taxon>
        <taxon>Pterygota</taxon>
        <taxon>Neoptera</taxon>
        <taxon>Endopterygota</taxon>
        <taxon>Hymenoptera</taxon>
        <taxon>Cephoidea</taxon>
        <taxon>Cephidae</taxon>
        <taxon>Cephus</taxon>
    </lineage>
</organism>
<dbReference type="CTD" id="220323"/>
<dbReference type="RefSeq" id="XP_015586587.1">
    <property type="nucleotide sequence ID" value="XM_015731101.2"/>
</dbReference>
<feature type="domain" description="Out at first C-terminal" evidence="4">
    <location>
        <begin position="210"/>
        <end position="279"/>
    </location>
</feature>
<dbReference type="InterPro" id="IPR053897">
    <property type="entry name" value="Oaf_C"/>
</dbReference>
<evidence type="ECO:0000256" key="1">
    <source>
        <dbReference type="ARBA" id="ARBA00005786"/>
    </source>
</evidence>
<accession>A0AAJ7BI13</accession>
<sequence>MRKNNGIFVICVVLQYLCGICTTHLLINVKNQGGDILLETISSNVTEDMITLEFQRSDGTLVTQLIDFRNEVQVIKALVLGEEERGQNQYQVMCFVNHFYKTDFISSDAMSKLRQKNPGTIRIAEEDRGHSNYTMDLFLDISQSKIISNQVAILCAEAADSTYTRNEDLKQWIQRAGSSEAALTAAVKNFTTISVSQQTSNDTKLPSVTKCADTSNLWAPCTCSLELCIGWYPCGLKFCKGKSDGKKVANTYRCGIKTCKKCFIFSYYSKMKQNCLWDE</sequence>
<dbReference type="KEGG" id="ccin:107263655"/>
<evidence type="ECO:0000259" key="3">
    <source>
        <dbReference type="Pfam" id="PF14941"/>
    </source>
</evidence>
<dbReference type="AlphaFoldDB" id="A0AAJ7BI13"/>
<dbReference type="Pfam" id="PF14941">
    <property type="entry name" value="OAF_N"/>
    <property type="match status" value="1"/>
</dbReference>
<dbReference type="GeneID" id="107263655"/>
<evidence type="ECO:0000313" key="5">
    <source>
        <dbReference type="Proteomes" id="UP000694920"/>
    </source>
</evidence>
<dbReference type="Pfam" id="PF22873">
    <property type="entry name" value="OAF_C"/>
    <property type="match status" value="1"/>
</dbReference>
<evidence type="ECO:0000259" key="4">
    <source>
        <dbReference type="Pfam" id="PF22873"/>
    </source>
</evidence>
<reference evidence="6" key="1">
    <citation type="submission" date="2025-08" db="UniProtKB">
        <authorList>
            <consortium name="RefSeq"/>
        </authorList>
    </citation>
    <scope>IDENTIFICATION</scope>
</reference>
<dbReference type="PANTHER" id="PTHR13423:SF2">
    <property type="entry name" value="OUT AT FIRST PROTEIN HOMOLOG"/>
    <property type="match status" value="1"/>
</dbReference>
<evidence type="ECO:0000313" key="6">
    <source>
        <dbReference type="RefSeq" id="XP_015586587.1"/>
    </source>
</evidence>
<comment type="similarity">
    <text evidence="1">Belongs to the OAF family.</text>
</comment>
<feature type="domain" description="Out at first protein BRICHOS-like" evidence="3">
    <location>
        <begin position="24"/>
        <end position="172"/>
    </location>
</feature>
<gene>
    <name evidence="6" type="primary">LOC107263655</name>
</gene>
<dbReference type="PANTHER" id="PTHR13423">
    <property type="entry name" value="OUT AT FIRST"/>
    <property type="match status" value="1"/>
</dbReference>
<name>A0AAJ7BI13_CEPCN</name>
<dbReference type="InterPro" id="IPR026315">
    <property type="entry name" value="Oaf"/>
</dbReference>
<proteinExistence type="inferred from homology"/>
<keyword evidence="2" id="KW-1133">Transmembrane helix</keyword>
<feature type="transmembrane region" description="Helical" evidence="2">
    <location>
        <begin position="7"/>
        <end position="27"/>
    </location>
</feature>
<protein>
    <submittedName>
        <fullName evidence="6">Out at first protein isoform X1</fullName>
    </submittedName>
</protein>
<evidence type="ECO:0000256" key="2">
    <source>
        <dbReference type="SAM" id="Phobius"/>
    </source>
</evidence>
<dbReference type="Proteomes" id="UP000694920">
    <property type="component" value="Unplaced"/>
</dbReference>
<keyword evidence="5" id="KW-1185">Reference proteome</keyword>
<keyword evidence="2" id="KW-0812">Transmembrane</keyword>